<evidence type="ECO:0000313" key="7">
    <source>
        <dbReference type="EMBL" id="PQP79897.1"/>
    </source>
</evidence>
<dbReference type="Pfam" id="PF00366">
    <property type="entry name" value="Ribosomal_S17"/>
    <property type="match status" value="1"/>
</dbReference>
<comment type="similarity">
    <text evidence="1 6">Belongs to the universal ribosomal protein uS17 family.</text>
</comment>
<keyword evidence="5 6" id="KW-0687">Ribonucleoprotein</keyword>
<dbReference type="InterPro" id="IPR019984">
    <property type="entry name" value="Ribosomal_uS17_bact/chlr"/>
</dbReference>
<accession>A0A2S8NV58</accession>
<evidence type="ECO:0000256" key="4">
    <source>
        <dbReference type="ARBA" id="ARBA00022980"/>
    </source>
</evidence>
<keyword evidence="3 6" id="KW-0694">RNA-binding</keyword>
<comment type="caution">
    <text evidence="7">The sequence shown here is derived from an EMBL/GenBank/DDBJ whole genome shotgun (WGS) entry which is preliminary data.</text>
</comment>
<dbReference type="AlphaFoldDB" id="A0A2S8NV58"/>
<dbReference type="CDD" id="cd00364">
    <property type="entry name" value="Ribosomal_uS17"/>
    <property type="match status" value="1"/>
</dbReference>
<dbReference type="EMBL" id="PUUG01000006">
    <property type="protein sequence ID" value="PQP79897.1"/>
    <property type="molecule type" value="Genomic_DNA"/>
</dbReference>
<organism evidence="7 8">
    <name type="scientific">Candidatus Phytoplasma phoenicium</name>
    <dbReference type="NCBI Taxonomy" id="198422"/>
    <lineage>
        <taxon>Bacteria</taxon>
        <taxon>Bacillati</taxon>
        <taxon>Mycoplasmatota</taxon>
        <taxon>Mollicutes</taxon>
        <taxon>Acholeplasmatales</taxon>
        <taxon>Acholeplasmataceae</taxon>
        <taxon>Candidatus Phytoplasma</taxon>
        <taxon>16SrIX (Pigeon pea witches'-broom group)</taxon>
    </lineage>
</organism>
<dbReference type="NCBIfam" id="NF004123">
    <property type="entry name" value="PRK05610.1"/>
    <property type="match status" value="1"/>
</dbReference>
<dbReference type="PANTHER" id="PTHR10744">
    <property type="entry name" value="40S RIBOSOMAL PROTEIN S11 FAMILY MEMBER"/>
    <property type="match status" value="1"/>
</dbReference>
<evidence type="ECO:0000256" key="3">
    <source>
        <dbReference type="ARBA" id="ARBA00022884"/>
    </source>
</evidence>
<evidence type="ECO:0000256" key="5">
    <source>
        <dbReference type="ARBA" id="ARBA00023274"/>
    </source>
</evidence>
<dbReference type="GO" id="GO:0022627">
    <property type="term" value="C:cytosolic small ribosomal subunit"/>
    <property type="evidence" value="ECO:0007669"/>
    <property type="project" value="UniProtKB-UniRule"/>
</dbReference>
<keyword evidence="4 6" id="KW-0689">Ribosomal protein</keyword>
<keyword evidence="2 6" id="KW-0699">rRNA-binding</keyword>
<gene>
    <name evidence="6 7" type="primary">rpsQ</name>
    <name evidence="7" type="ORF">C6B37_00540</name>
</gene>
<dbReference type="Gene3D" id="2.40.50.140">
    <property type="entry name" value="Nucleic acid-binding proteins"/>
    <property type="match status" value="1"/>
</dbReference>
<proteinExistence type="inferred from homology"/>
<dbReference type="HAMAP" id="MF_01345_B">
    <property type="entry name" value="Ribosomal_uS17_B"/>
    <property type="match status" value="1"/>
</dbReference>
<evidence type="ECO:0000256" key="6">
    <source>
        <dbReference type="HAMAP-Rule" id="MF_01345"/>
    </source>
</evidence>
<name>A0A2S8NV58_9MOLU</name>
<dbReference type="GO" id="GO:0006412">
    <property type="term" value="P:translation"/>
    <property type="evidence" value="ECO:0007669"/>
    <property type="project" value="UniProtKB-UniRule"/>
</dbReference>
<comment type="function">
    <text evidence="6">One of the primary rRNA binding proteins, it binds specifically to the 5'-end of 16S ribosomal RNA.</text>
</comment>
<keyword evidence="8" id="KW-1185">Reference proteome</keyword>
<dbReference type="InterPro" id="IPR000266">
    <property type="entry name" value="Ribosomal_uS17"/>
</dbReference>
<dbReference type="PRINTS" id="PR00973">
    <property type="entry name" value="RIBOSOMALS17"/>
</dbReference>
<evidence type="ECO:0000313" key="8">
    <source>
        <dbReference type="Proteomes" id="UP000238672"/>
    </source>
</evidence>
<sequence length="93" mass="11025">MRNERKVLTGIVVSDKMQKTITVKVDYYRKANVYDKKIKKTHKFHVHDQNEIAKIGDKVDFMETRPLSKTKKFRLLSIISSPNTKEQQYDPKK</sequence>
<dbReference type="NCBIfam" id="TIGR03635">
    <property type="entry name" value="uS17_bact"/>
    <property type="match status" value="1"/>
</dbReference>
<dbReference type="GO" id="GO:0019843">
    <property type="term" value="F:rRNA binding"/>
    <property type="evidence" value="ECO:0007669"/>
    <property type="project" value="UniProtKB-UniRule"/>
</dbReference>
<comment type="subunit">
    <text evidence="6">Part of the 30S ribosomal subunit.</text>
</comment>
<evidence type="ECO:0000256" key="2">
    <source>
        <dbReference type="ARBA" id="ARBA00022730"/>
    </source>
</evidence>
<protein>
    <recommendedName>
        <fullName evidence="6">Small ribosomal subunit protein uS17</fullName>
    </recommendedName>
</protein>
<dbReference type="Proteomes" id="UP000238672">
    <property type="component" value="Unassembled WGS sequence"/>
</dbReference>
<evidence type="ECO:0000256" key="1">
    <source>
        <dbReference type="ARBA" id="ARBA00010254"/>
    </source>
</evidence>
<reference evidence="7 8" key="1">
    <citation type="submission" date="2018-02" db="EMBL/GenBank/DDBJ databases">
        <title>Metagenomics reveals mixed infection of spiroplasma and phytoplasma in chicory.</title>
        <authorList>
            <person name="Polano C."/>
            <person name="Moruzzi S."/>
            <person name="Ermacora P."/>
            <person name="Ferrini F."/>
            <person name="Martini M."/>
            <person name="Firrao G."/>
        </authorList>
    </citation>
    <scope>NUCLEOTIDE SEQUENCE [LARGE SCALE GENOMIC DNA]</scope>
    <source>
        <strain evidence="7 8">ChiP</strain>
    </source>
</reference>
<dbReference type="InterPro" id="IPR012340">
    <property type="entry name" value="NA-bd_OB-fold"/>
</dbReference>
<dbReference type="GO" id="GO:0003735">
    <property type="term" value="F:structural constituent of ribosome"/>
    <property type="evidence" value="ECO:0007669"/>
    <property type="project" value="UniProtKB-UniRule"/>
</dbReference>
<dbReference type="SUPFAM" id="SSF50249">
    <property type="entry name" value="Nucleic acid-binding proteins"/>
    <property type="match status" value="1"/>
</dbReference>
<dbReference type="PANTHER" id="PTHR10744:SF1">
    <property type="entry name" value="SMALL RIBOSOMAL SUBUNIT PROTEIN US17M"/>
    <property type="match status" value="1"/>
</dbReference>